<comment type="caution">
    <text evidence="1">The sequence shown here is derived from an EMBL/GenBank/DDBJ whole genome shotgun (WGS) entry which is preliminary data.</text>
</comment>
<protein>
    <submittedName>
        <fullName evidence="1">Uncharacterized protein</fullName>
    </submittedName>
</protein>
<name>A0A199VFC2_ANACO</name>
<organism evidence="1 2">
    <name type="scientific">Ananas comosus</name>
    <name type="common">Pineapple</name>
    <name type="synonym">Ananas ananas</name>
    <dbReference type="NCBI Taxonomy" id="4615"/>
    <lineage>
        <taxon>Eukaryota</taxon>
        <taxon>Viridiplantae</taxon>
        <taxon>Streptophyta</taxon>
        <taxon>Embryophyta</taxon>
        <taxon>Tracheophyta</taxon>
        <taxon>Spermatophyta</taxon>
        <taxon>Magnoliopsida</taxon>
        <taxon>Liliopsida</taxon>
        <taxon>Poales</taxon>
        <taxon>Bromeliaceae</taxon>
        <taxon>Bromelioideae</taxon>
        <taxon>Ananas</taxon>
    </lineage>
</organism>
<gene>
    <name evidence="1" type="ORF">ACMD2_25704</name>
</gene>
<reference evidence="1 2" key="1">
    <citation type="journal article" date="2016" name="DNA Res.">
        <title>The draft genome of MD-2 pineapple using hybrid error correction of long reads.</title>
        <authorList>
            <person name="Redwan R.M."/>
            <person name="Saidin A."/>
            <person name="Kumar S.V."/>
        </authorList>
    </citation>
    <scope>NUCLEOTIDE SEQUENCE [LARGE SCALE GENOMIC DNA]</scope>
    <source>
        <strain evidence="2">cv. MD2</strain>
        <tissue evidence="1">Leaf</tissue>
    </source>
</reference>
<dbReference type="AlphaFoldDB" id="A0A199VFC2"/>
<sequence>MQIKDGFAEGKDLVIVESREKVEDNDLGDSCDAVRVSVLVCIDGLST</sequence>
<dbReference type="EMBL" id="LSRQ01002086">
    <property type="protein sequence ID" value="OAY75490.1"/>
    <property type="molecule type" value="Genomic_DNA"/>
</dbReference>
<proteinExistence type="predicted"/>
<accession>A0A199VFC2</accession>
<evidence type="ECO:0000313" key="1">
    <source>
        <dbReference type="EMBL" id="OAY75490.1"/>
    </source>
</evidence>
<evidence type="ECO:0000313" key="2">
    <source>
        <dbReference type="Proteomes" id="UP000092600"/>
    </source>
</evidence>
<dbReference type="Proteomes" id="UP000092600">
    <property type="component" value="Unassembled WGS sequence"/>
</dbReference>